<evidence type="ECO:0000256" key="2">
    <source>
        <dbReference type="ARBA" id="ARBA00023002"/>
    </source>
</evidence>
<dbReference type="Pfam" id="PF00106">
    <property type="entry name" value="adh_short"/>
    <property type="match status" value="1"/>
</dbReference>
<name>A0A6N6VYM5_9BACT</name>
<evidence type="ECO:0000313" key="4">
    <source>
        <dbReference type="EMBL" id="KAB8039996.1"/>
    </source>
</evidence>
<dbReference type="PANTHER" id="PTHR42901:SF1">
    <property type="entry name" value="ALCOHOL DEHYDROGENASE"/>
    <property type="match status" value="1"/>
</dbReference>
<protein>
    <submittedName>
        <fullName evidence="4">SDR family NAD(P)-dependent oxidoreductase</fullName>
    </submittedName>
</protein>
<dbReference type="PANTHER" id="PTHR42901">
    <property type="entry name" value="ALCOHOL DEHYDROGENASE"/>
    <property type="match status" value="1"/>
</dbReference>
<keyword evidence="2" id="KW-0560">Oxidoreductase</keyword>
<dbReference type="PROSITE" id="PS00061">
    <property type="entry name" value="ADH_SHORT"/>
    <property type="match status" value="1"/>
</dbReference>
<dbReference type="SUPFAM" id="SSF51735">
    <property type="entry name" value="NAD(P)-binding Rossmann-fold domains"/>
    <property type="match status" value="1"/>
</dbReference>
<dbReference type="RefSeq" id="WP_153419698.1">
    <property type="nucleotide sequence ID" value="NZ_WFLM01000002.1"/>
</dbReference>
<dbReference type="GO" id="GO:0016491">
    <property type="term" value="F:oxidoreductase activity"/>
    <property type="evidence" value="ECO:0007669"/>
    <property type="project" value="UniProtKB-KW"/>
</dbReference>
<dbReference type="Gene3D" id="3.40.50.720">
    <property type="entry name" value="NAD(P)-binding Rossmann-like Domain"/>
    <property type="match status" value="1"/>
</dbReference>
<dbReference type="InterPro" id="IPR036291">
    <property type="entry name" value="NAD(P)-bd_dom_sf"/>
</dbReference>
<dbReference type="InterPro" id="IPR020904">
    <property type="entry name" value="Sc_DH/Rdtase_CS"/>
</dbReference>
<dbReference type="PIRSF" id="PIRSF000126">
    <property type="entry name" value="11-beta-HSD1"/>
    <property type="match status" value="1"/>
</dbReference>
<evidence type="ECO:0000313" key="5">
    <source>
        <dbReference type="Proteomes" id="UP000437748"/>
    </source>
</evidence>
<evidence type="ECO:0000256" key="1">
    <source>
        <dbReference type="ARBA" id="ARBA00006484"/>
    </source>
</evidence>
<proteinExistence type="inferred from homology"/>
<dbReference type="OrthoDB" id="658698at2"/>
<dbReference type="InterPro" id="IPR002347">
    <property type="entry name" value="SDR_fam"/>
</dbReference>
<dbReference type="EMBL" id="WFLM01000002">
    <property type="protein sequence ID" value="KAB8039996.1"/>
    <property type="molecule type" value="Genomic_DNA"/>
</dbReference>
<dbReference type="Proteomes" id="UP000437748">
    <property type="component" value="Unassembled WGS sequence"/>
</dbReference>
<organism evidence="4 5">
    <name type="scientific">Silvanigrella paludirubra</name>
    <dbReference type="NCBI Taxonomy" id="2499159"/>
    <lineage>
        <taxon>Bacteria</taxon>
        <taxon>Pseudomonadati</taxon>
        <taxon>Bdellovibrionota</taxon>
        <taxon>Oligoflexia</taxon>
        <taxon>Silvanigrellales</taxon>
        <taxon>Silvanigrellaceae</taxon>
        <taxon>Silvanigrella</taxon>
    </lineage>
</organism>
<gene>
    <name evidence="4" type="ORF">GCL60_06955</name>
</gene>
<dbReference type="AlphaFoldDB" id="A0A6N6VYM5"/>
<comment type="similarity">
    <text evidence="1 3">Belongs to the short-chain dehydrogenases/reductases (SDR) family.</text>
</comment>
<comment type="caution">
    <text evidence="4">The sequence shown here is derived from an EMBL/GenBank/DDBJ whole genome shotgun (WGS) entry which is preliminary data.</text>
</comment>
<dbReference type="PRINTS" id="PR00080">
    <property type="entry name" value="SDRFAMILY"/>
</dbReference>
<dbReference type="PRINTS" id="PR00081">
    <property type="entry name" value="GDHRDH"/>
</dbReference>
<sequence length="286" mass="31643">MKISEIIKSKPKIIETEKKPIALVTGASSGIGYSFTCLLASKGYDVIAIARDHQRLYELENKLLTKFNAKIYVLPLDLSINNSVDKIAEFLKKENLMVDVLINNAGFGVHGAFHETELQKELNMVNLQIQSTLSLTKLVLPYMQERRSGFILNVGSVYSFSPVPFQSVYGGCKSFLLSFGTSLAHENKKYKINVTTLCPGITQTEFRIRSNIGKNINSIKHKKTSGMSADLVAEQGYKALMRGDLICIPGLTNRIFVQIATHLPTSLFSSALTLVNSFRGVNSKNS</sequence>
<reference evidence="4 5" key="1">
    <citation type="submission" date="2019-10" db="EMBL/GenBank/DDBJ databases">
        <title>New species of Slilvanegrellaceae.</title>
        <authorList>
            <person name="Pitt A."/>
            <person name="Hahn M.W."/>
        </authorList>
    </citation>
    <scope>NUCLEOTIDE SEQUENCE [LARGE SCALE GENOMIC DNA]</scope>
    <source>
        <strain evidence="4 5">SP-Ram-0.45-NSY-1</strain>
    </source>
</reference>
<keyword evidence="5" id="KW-1185">Reference proteome</keyword>
<accession>A0A6N6VYM5</accession>
<evidence type="ECO:0000256" key="3">
    <source>
        <dbReference type="RuleBase" id="RU000363"/>
    </source>
</evidence>